<evidence type="ECO:0000256" key="1">
    <source>
        <dbReference type="SAM" id="MobiDB-lite"/>
    </source>
</evidence>
<organism evidence="2 3">
    <name type="scientific">Tigriopus californicus</name>
    <name type="common">Marine copepod</name>
    <dbReference type="NCBI Taxonomy" id="6832"/>
    <lineage>
        <taxon>Eukaryota</taxon>
        <taxon>Metazoa</taxon>
        <taxon>Ecdysozoa</taxon>
        <taxon>Arthropoda</taxon>
        <taxon>Crustacea</taxon>
        <taxon>Multicrustacea</taxon>
        <taxon>Hexanauplia</taxon>
        <taxon>Copepoda</taxon>
        <taxon>Harpacticoida</taxon>
        <taxon>Harpacticidae</taxon>
        <taxon>Tigriopus</taxon>
    </lineage>
</organism>
<dbReference type="Proteomes" id="UP000318571">
    <property type="component" value="Chromosome 11"/>
</dbReference>
<accession>A0A553PM48</accession>
<dbReference type="AlphaFoldDB" id="A0A553PM48"/>
<keyword evidence="3" id="KW-1185">Reference proteome</keyword>
<feature type="region of interest" description="Disordered" evidence="1">
    <location>
        <begin position="1"/>
        <end position="38"/>
    </location>
</feature>
<evidence type="ECO:0000313" key="2">
    <source>
        <dbReference type="EMBL" id="TRY78747.1"/>
    </source>
</evidence>
<feature type="compositionally biased region" description="Low complexity" evidence="1">
    <location>
        <begin position="12"/>
        <end position="36"/>
    </location>
</feature>
<evidence type="ECO:0000313" key="3">
    <source>
        <dbReference type="Proteomes" id="UP000318571"/>
    </source>
</evidence>
<gene>
    <name evidence="2" type="ORF">TCAL_16691</name>
</gene>
<proteinExistence type="predicted"/>
<reference evidence="2 3" key="1">
    <citation type="journal article" date="2018" name="Nat. Ecol. Evol.">
        <title>Genomic signatures of mitonuclear coevolution across populations of Tigriopus californicus.</title>
        <authorList>
            <person name="Barreto F.S."/>
            <person name="Watson E.T."/>
            <person name="Lima T.G."/>
            <person name="Willett C.S."/>
            <person name="Edmands S."/>
            <person name="Li W."/>
            <person name="Burton R.S."/>
        </authorList>
    </citation>
    <scope>NUCLEOTIDE SEQUENCE [LARGE SCALE GENOMIC DNA]</scope>
    <source>
        <strain evidence="2 3">San Diego</strain>
    </source>
</reference>
<comment type="caution">
    <text evidence="2">The sequence shown here is derived from an EMBL/GenBank/DDBJ whole genome shotgun (WGS) entry which is preliminary data.</text>
</comment>
<sequence>MGGGLYTQKKVTTTTKTTTTTTNESSTTTEDFTSSTPEIRHKFSRTRSVHFHDNINSENRTEPNVVTLPLENDSFRQGHQQQQRPRRPLASKHGITRRPCLEE</sequence>
<name>A0A553PM48_TIGCA</name>
<feature type="region of interest" description="Disordered" evidence="1">
    <location>
        <begin position="70"/>
        <end position="103"/>
    </location>
</feature>
<protein>
    <submittedName>
        <fullName evidence="2">Uncharacterized protein</fullName>
    </submittedName>
</protein>
<feature type="compositionally biased region" description="Basic residues" evidence="1">
    <location>
        <begin position="84"/>
        <end position="96"/>
    </location>
</feature>
<dbReference type="EMBL" id="VCGU01000003">
    <property type="protein sequence ID" value="TRY78747.1"/>
    <property type="molecule type" value="Genomic_DNA"/>
</dbReference>